<evidence type="ECO:0000313" key="4">
    <source>
        <dbReference type="Proteomes" id="UP000185151"/>
    </source>
</evidence>
<dbReference type="InterPro" id="IPR008984">
    <property type="entry name" value="SMAD_FHA_dom_sf"/>
</dbReference>
<dbReference type="PROSITE" id="PS50006">
    <property type="entry name" value="FHA_DOMAIN"/>
    <property type="match status" value="1"/>
</dbReference>
<dbReference type="SUPFAM" id="SSF49879">
    <property type="entry name" value="SMAD/FHA domain"/>
    <property type="match status" value="1"/>
</dbReference>
<feature type="compositionally biased region" description="Low complexity" evidence="1">
    <location>
        <begin position="280"/>
        <end position="297"/>
    </location>
</feature>
<dbReference type="EMBL" id="FSRU01000003">
    <property type="protein sequence ID" value="SIO68669.1"/>
    <property type="molecule type" value="Genomic_DNA"/>
</dbReference>
<dbReference type="AlphaFoldDB" id="A0A1N6LIL1"/>
<evidence type="ECO:0000313" key="3">
    <source>
        <dbReference type="EMBL" id="SIO68669.1"/>
    </source>
</evidence>
<organism evidence="3 4">
    <name type="scientific">Paraburkholderia phenazinium</name>
    <dbReference type="NCBI Taxonomy" id="60549"/>
    <lineage>
        <taxon>Bacteria</taxon>
        <taxon>Pseudomonadati</taxon>
        <taxon>Pseudomonadota</taxon>
        <taxon>Betaproteobacteria</taxon>
        <taxon>Burkholderiales</taxon>
        <taxon>Burkholderiaceae</taxon>
        <taxon>Paraburkholderia</taxon>
    </lineage>
</organism>
<evidence type="ECO:0000256" key="1">
    <source>
        <dbReference type="SAM" id="MobiDB-lite"/>
    </source>
</evidence>
<keyword evidence="4" id="KW-1185">Reference proteome</keyword>
<accession>A0A1N6LIL1</accession>
<protein>
    <submittedName>
        <fullName evidence="3">FHA domain-containing protein</fullName>
    </submittedName>
</protein>
<dbReference type="RefSeq" id="WP_074302636.1">
    <property type="nucleotide sequence ID" value="NZ_FSRU01000003.1"/>
</dbReference>
<gene>
    <name evidence="3" type="ORF">SAMN05444165_7628</name>
</gene>
<dbReference type="OrthoDB" id="273564at2"/>
<name>A0A1N6LIL1_9BURK</name>
<dbReference type="Gene3D" id="2.60.200.20">
    <property type="match status" value="1"/>
</dbReference>
<sequence length="387" mass="39692">MSSSHITLTVVAYHGQALVDGARATFDTHGGTIGRDGSNLLPLPGDDGLVARHHATVSSQAGHWQLLNTSGYAAIAINGKMLAPGAQTNLQAGDIVNMGAYVLRAGVDAVPAAWDLPALAALAGSERTGVHLEAAAPLRFEMPAAPYPADPLTGFGSSAGTADLLDTPLDPLLLFGTAPAWSSATALEPPGLFADLSDTRSSSAFDASNRPNMHGYAVRDAVPEHGSHLRLQIASLAAAPAQAQAQPAAEVWNFDPSSFERPRPDSSGSVTSGDAGDATAPGVPDIPDIPDVPGAPGTARTVAPEYGAQFGAPTVLRPAGPIRIVEPTAAAPLIEPADHHAPILHELARHFLEGAAIEPGSAAEAGLNRQVMYTLGKLVRSLMPPRS</sequence>
<reference evidence="3 4" key="1">
    <citation type="submission" date="2016-11" db="EMBL/GenBank/DDBJ databases">
        <authorList>
            <person name="Jaros S."/>
            <person name="Januszkiewicz K."/>
            <person name="Wedrychowicz H."/>
        </authorList>
    </citation>
    <scope>NUCLEOTIDE SEQUENCE [LARGE SCALE GENOMIC DNA]</scope>
    <source>
        <strain evidence="3 4">GAS95</strain>
    </source>
</reference>
<feature type="region of interest" description="Disordered" evidence="1">
    <location>
        <begin position="255"/>
        <end position="301"/>
    </location>
</feature>
<dbReference type="CDD" id="cd00060">
    <property type="entry name" value="FHA"/>
    <property type="match status" value="1"/>
</dbReference>
<dbReference type="InterPro" id="IPR000253">
    <property type="entry name" value="FHA_dom"/>
</dbReference>
<proteinExistence type="predicted"/>
<evidence type="ECO:0000259" key="2">
    <source>
        <dbReference type="PROSITE" id="PS50006"/>
    </source>
</evidence>
<dbReference type="Proteomes" id="UP000185151">
    <property type="component" value="Unassembled WGS sequence"/>
</dbReference>
<feature type="domain" description="FHA" evidence="2">
    <location>
        <begin position="31"/>
        <end position="82"/>
    </location>
</feature>
<dbReference type="Pfam" id="PF00498">
    <property type="entry name" value="FHA"/>
    <property type="match status" value="1"/>
</dbReference>